<evidence type="ECO:0000313" key="4">
    <source>
        <dbReference type="Proteomes" id="UP001058974"/>
    </source>
</evidence>
<sequence>YYNYKSSLKRMSKMINILLLITCLVTISTGHKNNDMPVGLKEEDLELERQLSILNKSPIKSIHTKSGYIVDCIDINKQPAFDHPLLKNHKLQKKPIFERNITEKRVQNSSINLKFVFEKFRCPQRTVPIRRTTKNDLIQGKSLFKAHNVTQNGSINHFARVYLTHAGAPYYGASGITSVWNPKIYKGQSSSGSLYVQNGEGDIINKISLGWHVSPQLYNDDQTHLYFFWASGKEGCFNMFCKGFVQVDQSYHFGARISKTSTYGGKIIELPLKISRDNVGNWWLKVGDKDLGYFPAALFPRLSTRADQVGWGGYTVTPAGTTSPAMGSGYIPDNDATHASYFKFVKYLEIVGMEFDPLPFMVASYNDAPNCYGLTNYKDTKKDFGYSLQFGGPGGNC</sequence>
<dbReference type="PANTHER" id="PTHR31589:SF223">
    <property type="entry name" value="PROTEIN, PUTATIVE (DUF239)-RELATED"/>
    <property type="match status" value="1"/>
</dbReference>
<dbReference type="AlphaFoldDB" id="A0A9D4YNU0"/>
<dbReference type="Gramene" id="Psat01G0032300-T1">
    <property type="protein sequence ID" value="KAI5440805.1"/>
    <property type="gene ID" value="KIW84_010323"/>
</dbReference>
<feature type="chain" id="PRO_5038844634" description="Neprosin PEP catalytic domain-containing protein" evidence="1">
    <location>
        <begin position="31"/>
        <end position="397"/>
    </location>
</feature>
<dbReference type="EMBL" id="JAMSHJ010000001">
    <property type="protein sequence ID" value="KAI5440805.1"/>
    <property type="molecule type" value="Genomic_DNA"/>
</dbReference>
<feature type="non-terminal residue" evidence="3">
    <location>
        <position position="397"/>
    </location>
</feature>
<dbReference type="InterPro" id="IPR025521">
    <property type="entry name" value="Neprosin_propep"/>
</dbReference>
<proteinExistence type="predicted"/>
<dbReference type="Pfam" id="PF14365">
    <property type="entry name" value="Neprosin_AP"/>
    <property type="match status" value="1"/>
</dbReference>
<dbReference type="Gene3D" id="3.90.1320.10">
    <property type="entry name" value="Outer-capsid protein sigma 3, large lobe"/>
    <property type="match status" value="1"/>
</dbReference>
<evidence type="ECO:0000256" key="1">
    <source>
        <dbReference type="SAM" id="SignalP"/>
    </source>
</evidence>
<dbReference type="InterPro" id="IPR053168">
    <property type="entry name" value="Glutamic_endopeptidase"/>
</dbReference>
<dbReference type="Pfam" id="PF03080">
    <property type="entry name" value="Neprosin"/>
    <property type="match status" value="1"/>
</dbReference>
<feature type="non-terminal residue" evidence="3">
    <location>
        <position position="1"/>
    </location>
</feature>
<keyword evidence="4" id="KW-1185">Reference proteome</keyword>
<protein>
    <recommendedName>
        <fullName evidence="2">Neprosin PEP catalytic domain-containing protein</fullName>
    </recommendedName>
</protein>
<reference evidence="3 4" key="1">
    <citation type="journal article" date="2022" name="Nat. Genet.">
        <title>Improved pea reference genome and pan-genome highlight genomic features and evolutionary characteristics.</title>
        <authorList>
            <person name="Yang T."/>
            <person name="Liu R."/>
            <person name="Luo Y."/>
            <person name="Hu S."/>
            <person name="Wang D."/>
            <person name="Wang C."/>
            <person name="Pandey M.K."/>
            <person name="Ge S."/>
            <person name="Xu Q."/>
            <person name="Li N."/>
            <person name="Li G."/>
            <person name="Huang Y."/>
            <person name="Saxena R.K."/>
            <person name="Ji Y."/>
            <person name="Li M."/>
            <person name="Yan X."/>
            <person name="He Y."/>
            <person name="Liu Y."/>
            <person name="Wang X."/>
            <person name="Xiang C."/>
            <person name="Varshney R.K."/>
            <person name="Ding H."/>
            <person name="Gao S."/>
            <person name="Zong X."/>
        </authorList>
    </citation>
    <scope>NUCLEOTIDE SEQUENCE [LARGE SCALE GENOMIC DNA]</scope>
    <source>
        <strain evidence="3 4">cv. Zhongwan 6</strain>
    </source>
</reference>
<name>A0A9D4YNU0_PEA</name>
<feature type="signal peptide" evidence="1">
    <location>
        <begin position="1"/>
        <end position="30"/>
    </location>
</feature>
<evidence type="ECO:0000259" key="2">
    <source>
        <dbReference type="PROSITE" id="PS52045"/>
    </source>
</evidence>
<dbReference type="PROSITE" id="PS52045">
    <property type="entry name" value="NEPROSIN_PEP_CD"/>
    <property type="match status" value="1"/>
</dbReference>
<dbReference type="PANTHER" id="PTHR31589">
    <property type="entry name" value="PROTEIN, PUTATIVE (DUF239)-RELATED-RELATED"/>
    <property type="match status" value="1"/>
</dbReference>
<comment type="caution">
    <text evidence="3">The sequence shown here is derived from an EMBL/GenBank/DDBJ whole genome shotgun (WGS) entry which is preliminary data.</text>
</comment>
<accession>A0A9D4YNU0</accession>
<dbReference type="Proteomes" id="UP001058974">
    <property type="component" value="Chromosome 1"/>
</dbReference>
<keyword evidence="1" id="KW-0732">Signal</keyword>
<organism evidence="3 4">
    <name type="scientific">Pisum sativum</name>
    <name type="common">Garden pea</name>
    <name type="synonym">Lathyrus oleraceus</name>
    <dbReference type="NCBI Taxonomy" id="3888"/>
    <lineage>
        <taxon>Eukaryota</taxon>
        <taxon>Viridiplantae</taxon>
        <taxon>Streptophyta</taxon>
        <taxon>Embryophyta</taxon>
        <taxon>Tracheophyta</taxon>
        <taxon>Spermatophyta</taxon>
        <taxon>Magnoliopsida</taxon>
        <taxon>eudicotyledons</taxon>
        <taxon>Gunneridae</taxon>
        <taxon>Pentapetalae</taxon>
        <taxon>rosids</taxon>
        <taxon>fabids</taxon>
        <taxon>Fabales</taxon>
        <taxon>Fabaceae</taxon>
        <taxon>Papilionoideae</taxon>
        <taxon>50 kb inversion clade</taxon>
        <taxon>NPAAA clade</taxon>
        <taxon>Hologalegina</taxon>
        <taxon>IRL clade</taxon>
        <taxon>Fabeae</taxon>
        <taxon>Lathyrus</taxon>
    </lineage>
</organism>
<feature type="domain" description="Neprosin PEP catalytic" evidence="2">
    <location>
        <begin position="151"/>
        <end position="397"/>
    </location>
</feature>
<evidence type="ECO:0000313" key="3">
    <source>
        <dbReference type="EMBL" id="KAI5440805.1"/>
    </source>
</evidence>
<dbReference type="InterPro" id="IPR004314">
    <property type="entry name" value="Neprosin"/>
</dbReference>
<gene>
    <name evidence="3" type="ORF">KIW84_010323</name>
</gene>